<dbReference type="InterPro" id="IPR036852">
    <property type="entry name" value="Peptidase_S8/S53_dom_sf"/>
</dbReference>
<name>A0A926S1T6_9SPHI</name>
<evidence type="ECO:0000313" key="1">
    <source>
        <dbReference type="EMBL" id="MBD1393413.1"/>
    </source>
</evidence>
<proteinExistence type="predicted"/>
<dbReference type="SUPFAM" id="SSF52743">
    <property type="entry name" value="Subtilisin-like"/>
    <property type="match status" value="1"/>
</dbReference>
<dbReference type="GO" id="GO:0006508">
    <property type="term" value="P:proteolysis"/>
    <property type="evidence" value="ECO:0007669"/>
    <property type="project" value="InterPro"/>
</dbReference>
<dbReference type="GO" id="GO:0004252">
    <property type="term" value="F:serine-type endopeptidase activity"/>
    <property type="evidence" value="ECO:0007669"/>
    <property type="project" value="InterPro"/>
</dbReference>
<dbReference type="Gene3D" id="3.40.50.200">
    <property type="entry name" value="Peptidase S8/S53 domain"/>
    <property type="match status" value="1"/>
</dbReference>
<accession>A0A926S1T6</accession>
<keyword evidence="2" id="KW-1185">Reference proteome</keyword>
<gene>
    <name evidence="1" type="ORF">IDJ76_09910</name>
</gene>
<sequence>MVCGLAAFIWSYYPMLNYKQIKYCIERSATPIDT</sequence>
<dbReference type="EMBL" id="JACWMX010000003">
    <property type="protein sequence ID" value="MBD1393413.1"/>
    <property type="molecule type" value="Genomic_DNA"/>
</dbReference>
<evidence type="ECO:0000313" key="2">
    <source>
        <dbReference type="Proteomes" id="UP000619078"/>
    </source>
</evidence>
<dbReference type="Proteomes" id="UP000619078">
    <property type="component" value="Unassembled WGS sequence"/>
</dbReference>
<comment type="caution">
    <text evidence="1">The sequence shown here is derived from an EMBL/GenBank/DDBJ whole genome shotgun (WGS) entry which is preliminary data.</text>
</comment>
<reference evidence="1" key="1">
    <citation type="submission" date="2020-09" db="EMBL/GenBank/DDBJ databases">
        <title>Novel species of Mucilaginibacter isolated from a glacier on the Tibetan Plateau.</title>
        <authorList>
            <person name="Liu Q."/>
            <person name="Xin Y.-H."/>
        </authorList>
    </citation>
    <scope>NUCLEOTIDE SEQUENCE</scope>
    <source>
        <strain evidence="1">ZB1P21</strain>
    </source>
</reference>
<organism evidence="1 2">
    <name type="scientific">Mucilaginibacter glaciei</name>
    <dbReference type="NCBI Taxonomy" id="2772109"/>
    <lineage>
        <taxon>Bacteria</taxon>
        <taxon>Pseudomonadati</taxon>
        <taxon>Bacteroidota</taxon>
        <taxon>Sphingobacteriia</taxon>
        <taxon>Sphingobacteriales</taxon>
        <taxon>Sphingobacteriaceae</taxon>
        <taxon>Mucilaginibacter</taxon>
    </lineage>
</organism>
<dbReference type="AlphaFoldDB" id="A0A926S1T6"/>
<protein>
    <submittedName>
        <fullName evidence="1">Uncharacterized protein</fullName>
    </submittedName>
</protein>